<gene>
    <name evidence="1" type="ORF">TCAL_16120</name>
</gene>
<dbReference type="EMBL" id="VCGU01000002">
    <property type="protein sequence ID" value="TRY79154.1"/>
    <property type="molecule type" value="Genomic_DNA"/>
</dbReference>
<name>A0A553PNA7_TIGCA</name>
<keyword evidence="2" id="KW-1185">Reference proteome</keyword>
<dbReference type="AlphaFoldDB" id="A0A553PNA7"/>
<comment type="caution">
    <text evidence="1">The sequence shown here is derived from an EMBL/GenBank/DDBJ whole genome shotgun (WGS) entry which is preliminary data.</text>
</comment>
<protein>
    <submittedName>
        <fullName evidence="1">Uncharacterized protein</fullName>
    </submittedName>
</protein>
<evidence type="ECO:0000313" key="2">
    <source>
        <dbReference type="Proteomes" id="UP000318571"/>
    </source>
</evidence>
<organism evidence="1 2">
    <name type="scientific">Tigriopus californicus</name>
    <name type="common">Marine copepod</name>
    <dbReference type="NCBI Taxonomy" id="6832"/>
    <lineage>
        <taxon>Eukaryota</taxon>
        <taxon>Metazoa</taxon>
        <taxon>Ecdysozoa</taxon>
        <taxon>Arthropoda</taxon>
        <taxon>Crustacea</taxon>
        <taxon>Multicrustacea</taxon>
        <taxon>Hexanauplia</taxon>
        <taxon>Copepoda</taxon>
        <taxon>Harpacticoida</taxon>
        <taxon>Harpacticidae</taxon>
        <taxon>Tigriopus</taxon>
    </lineage>
</organism>
<evidence type="ECO:0000313" key="1">
    <source>
        <dbReference type="EMBL" id="TRY79154.1"/>
    </source>
</evidence>
<dbReference type="Proteomes" id="UP000318571">
    <property type="component" value="Chromosome 6"/>
</dbReference>
<reference evidence="1 2" key="1">
    <citation type="journal article" date="2018" name="Nat. Ecol. Evol.">
        <title>Genomic signatures of mitonuclear coevolution across populations of Tigriopus californicus.</title>
        <authorList>
            <person name="Barreto F.S."/>
            <person name="Watson E.T."/>
            <person name="Lima T.G."/>
            <person name="Willett C.S."/>
            <person name="Edmands S."/>
            <person name="Li W."/>
            <person name="Burton R.S."/>
        </authorList>
    </citation>
    <scope>NUCLEOTIDE SEQUENCE [LARGE SCALE GENOMIC DNA]</scope>
    <source>
        <strain evidence="1 2">San Diego</strain>
    </source>
</reference>
<proteinExistence type="predicted"/>
<sequence>MYYCVLMDSVSNAWVNHGFGLCFLQPWDLALLVCDAHLWVNMPQGSQQVIIVNLNSDRLRMPPASCMNLLLAVLPQNKKFKIQVFGHFALTSLAVLSVHSPSTPSA</sequence>
<accession>A0A553PNA7</accession>